<comment type="caution">
    <text evidence="2">The sequence shown here is derived from an EMBL/GenBank/DDBJ whole genome shotgun (WGS) entry which is preliminary data.</text>
</comment>
<evidence type="ECO:0000256" key="1">
    <source>
        <dbReference type="SAM" id="MobiDB-lite"/>
    </source>
</evidence>
<dbReference type="Proteomes" id="UP000751190">
    <property type="component" value="Unassembled WGS sequence"/>
</dbReference>
<accession>A0A8J5XTJ1</accession>
<proteinExistence type="predicted"/>
<evidence type="ECO:0000313" key="2">
    <source>
        <dbReference type="EMBL" id="KAG8466279.1"/>
    </source>
</evidence>
<keyword evidence="3" id="KW-1185">Reference proteome</keyword>
<sequence length="383" mass="39975">MSTARIHVLYLERGDDQREEGQRSAGVHLNVAGRGPCLCTGCDGVADVWRGRLDNMQTTLRMCCAEGALFRPFVAQFAFASPRASLLYDVPRLGAWMNAQGAKRPTEALIVGSALRAHAGSLSAAVSGVACDSHATPSEGSVGAGDEAMWAWVDAFISRVRARAHADGGLAVALTLDRKAPILCPSAMSGVLARASGATRRIADVVVAIGGPSGLSGGWTARLNLALADPRLSVSLRGGLQHSYSALLDVLLMHERGELEPALHDRLAVPAELLRRARTAEHELRRAWLAAIGLGSQAQPVGKRALARALDVAHRACVGRLAPGGPEATGALADGPPVAAIALAPAAPPAGARKRRRSAGSRQPKSKQIAARSPRMASVTRTD</sequence>
<dbReference type="OMA" id="SHAPLEH"/>
<gene>
    <name evidence="2" type="ORF">KFE25_002035</name>
</gene>
<dbReference type="OrthoDB" id="429184at2759"/>
<reference evidence="2" key="1">
    <citation type="submission" date="2021-05" db="EMBL/GenBank/DDBJ databases">
        <title>The genome of the haptophyte Pavlova lutheri (Diacronema luteri, Pavlovales) - a model for lipid biosynthesis in eukaryotic algae.</title>
        <authorList>
            <person name="Hulatt C.J."/>
            <person name="Posewitz M.C."/>
        </authorList>
    </citation>
    <scope>NUCLEOTIDE SEQUENCE</scope>
    <source>
        <strain evidence="2">NIVA-4/92</strain>
    </source>
</reference>
<dbReference type="EMBL" id="JAGTXO010000008">
    <property type="protein sequence ID" value="KAG8466279.1"/>
    <property type="molecule type" value="Genomic_DNA"/>
</dbReference>
<evidence type="ECO:0000313" key="3">
    <source>
        <dbReference type="Proteomes" id="UP000751190"/>
    </source>
</evidence>
<protein>
    <submittedName>
        <fullName evidence="2">Uncharacterized protein</fullName>
    </submittedName>
</protein>
<feature type="region of interest" description="Disordered" evidence="1">
    <location>
        <begin position="345"/>
        <end position="383"/>
    </location>
</feature>
<organism evidence="2 3">
    <name type="scientific">Diacronema lutheri</name>
    <name type="common">Unicellular marine alga</name>
    <name type="synonym">Monochrysis lutheri</name>
    <dbReference type="NCBI Taxonomy" id="2081491"/>
    <lineage>
        <taxon>Eukaryota</taxon>
        <taxon>Haptista</taxon>
        <taxon>Haptophyta</taxon>
        <taxon>Pavlovophyceae</taxon>
        <taxon>Pavlovales</taxon>
        <taxon>Pavlovaceae</taxon>
        <taxon>Diacronema</taxon>
    </lineage>
</organism>
<dbReference type="AlphaFoldDB" id="A0A8J5XTJ1"/>
<name>A0A8J5XTJ1_DIALT</name>